<reference evidence="12" key="1">
    <citation type="submission" date="2022-06" db="EMBL/GenBank/DDBJ databases">
        <title>Aeoliella straminimaris, a novel planctomycete from sediments.</title>
        <authorList>
            <person name="Vitorino I.R."/>
            <person name="Lage O.M."/>
        </authorList>
    </citation>
    <scope>NUCLEOTIDE SEQUENCE</scope>
    <source>
        <strain evidence="12">ICT_H6.2</strain>
    </source>
</reference>
<dbReference type="PRINTS" id="PR01185">
    <property type="entry name" value="INTEGRINA"/>
</dbReference>
<dbReference type="GO" id="GO:0007156">
    <property type="term" value="P:homophilic cell adhesion via plasma membrane adhesion molecules"/>
    <property type="evidence" value="ECO:0007669"/>
    <property type="project" value="InterPro"/>
</dbReference>
<accession>A0A9X2FC80</accession>
<dbReference type="GO" id="GO:0005509">
    <property type="term" value="F:calcium ion binding"/>
    <property type="evidence" value="ECO:0007669"/>
    <property type="project" value="InterPro"/>
</dbReference>
<dbReference type="PROSITE" id="PS50268">
    <property type="entry name" value="CADHERIN_2"/>
    <property type="match status" value="1"/>
</dbReference>
<dbReference type="GO" id="GO:0009897">
    <property type="term" value="C:external side of plasma membrane"/>
    <property type="evidence" value="ECO:0007669"/>
    <property type="project" value="TreeGrafter"/>
</dbReference>
<dbReference type="PANTHER" id="PTHR23220:SF122">
    <property type="entry name" value="INTEGRIN ALPHA-PS1"/>
    <property type="match status" value="1"/>
</dbReference>
<dbReference type="EMBL" id="JAMXLR010000062">
    <property type="protein sequence ID" value="MCO6045924.1"/>
    <property type="molecule type" value="Genomic_DNA"/>
</dbReference>
<dbReference type="PROSITE" id="PS51470">
    <property type="entry name" value="FG_GAP"/>
    <property type="match status" value="6"/>
</dbReference>
<keyword evidence="8" id="KW-0325">Glycoprotein</keyword>
<organism evidence="12 13">
    <name type="scientific">Aeoliella straminimaris</name>
    <dbReference type="NCBI Taxonomy" id="2954799"/>
    <lineage>
        <taxon>Bacteria</taxon>
        <taxon>Pseudomonadati</taxon>
        <taxon>Planctomycetota</taxon>
        <taxon>Planctomycetia</taxon>
        <taxon>Pirellulales</taxon>
        <taxon>Lacipirellulaceae</taxon>
        <taxon>Aeoliella</taxon>
    </lineage>
</organism>
<keyword evidence="5" id="KW-0732">Signal</keyword>
<keyword evidence="9" id="KW-0998">Cell outer membrane</keyword>
<protein>
    <submittedName>
        <fullName evidence="12">FG-GAP-like repeat-containing protein</fullName>
    </submittedName>
</protein>
<dbReference type="InterPro" id="IPR045474">
    <property type="entry name" value="GEVED"/>
</dbReference>
<feature type="domain" description="Cadherin" evidence="11">
    <location>
        <begin position="640"/>
        <end position="767"/>
    </location>
</feature>
<dbReference type="GO" id="GO:0007160">
    <property type="term" value="P:cell-matrix adhesion"/>
    <property type="evidence" value="ECO:0007669"/>
    <property type="project" value="TreeGrafter"/>
</dbReference>
<dbReference type="NCBIfam" id="NF041518">
    <property type="entry name" value="choice_anch_Q"/>
    <property type="match status" value="2"/>
</dbReference>
<feature type="region of interest" description="Disordered" evidence="10">
    <location>
        <begin position="1460"/>
        <end position="1491"/>
    </location>
</feature>
<dbReference type="GO" id="GO:0007229">
    <property type="term" value="P:integrin-mediated signaling pathway"/>
    <property type="evidence" value="ECO:0007669"/>
    <property type="project" value="TreeGrafter"/>
</dbReference>
<evidence type="ECO:0000256" key="5">
    <source>
        <dbReference type="ARBA" id="ARBA00022729"/>
    </source>
</evidence>
<dbReference type="SMART" id="SM00191">
    <property type="entry name" value="Int_alpha"/>
    <property type="match status" value="6"/>
</dbReference>
<dbReference type="InterPro" id="IPR011050">
    <property type="entry name" value="Pectin_lyase_fold/virulence"/>
</dbReference>
<evidence type="ECO:0000259" key="11">
    <source>
        <dbReference type="PROSITE" id="PS50268"/>
    </source>
</evidence>
<dbReference type="SUPFAM" id="SSF69318">
    <property type="entry name" value="Integrin alpha N-terminal domain"/>
    <property type="match status" value="2"/>
</dbReference>
<dbReference type="InterPro" id="IPR002126">
    <property type="entry name" value="Cadherin-like_dom"/>
</dbReference>
<evidence type="ECO:0000313" key="12">
    <source>
        <dbReference type="EMBL" id="MCO6045924.1"/>
    </source>
</evidence>
<comment type="subcellular location">
    <subcellularLocation>
        <location evidence="1">Cell envelope</location>
    </subcellularLocation>
    <subcellularLocation>
        <location evidence="2">Cell outer membrane</location>
    </subcellularLocation>
    <subcellularLocation>
        <location evidence="3">Secreted</location>
    </subcellularLocation>
</comment>
<evidence type="ECO:0000256" key="7">
    <source>
        <dbReference type="ARBA" id="ARBA00023136"/>
    </source>
</evidence>
<dbReference type="GO" id="GO:0008305">
    <property type="term" value="C:integrin complex"/>
    <property type="evidence" value="ECO:0007669"/>
    <property type="project" value="InterPro"/>
</dbReference>
<comment type="caution">
    <text evidence="12">The sequence shown here is derived from an EMBL/GenBank/DDBJ whole genome shotgun (WGS) entry which is preliminary data.</text>
</comment>
<dbReference type="RefSeq" id="WP_252854040.1">
    <property type="nucleotide sequence ID" value="NZ_JAMXLR010000062.1"/>
</dbReference>
<dbReference type="Pfam" id="PF01839">
    <property type="entry name" value="FG-GAP"/>
    <property type="match status" value="4"/>
</dbReference>
<proteinExistence type="predicted"/>
<evidence type="ECO:0000256" key="6">
    <source>
        <dbReference type="ARBA" id="ARBA00022737"/>
    </source>
</evidence>
<name>A0A9X2FC80_9BACT</name>
<evidence type="ECO:0000256" key="9">
    <source>
        <dbReference type="ARBA" id="ARBA00023237"/>
    </source>
</evidence>
<evidence type="ECO:0000256" key="8">
    <source>
        <dbReference type="ARBA" id="ARBA00023180"/>
    </source>
</evidence>
<dbReference type="InterPro" id="IPR000413">
    <property type="entry name" value="Integrin_alpha"/>
</dbReference>
<keyword evidence="7" id="KW-0472">Membrane</keyword>
<dbReference type="Proteomes" id="UP001155241">
    <property type="component" value="Unassembled WGS sequence"/>
</dbReference>
<evidence type="ECO:0000256" key="1">
    <source>
        <dbReference type="ARBA" id="ARBA00004196"/>
    </source>
</evidence>
<dbReference type="InterPro" id="IPR059226">
    <property type="entry name" value="Choice_anch_Q_dom"/>
</dbReference>
<dbReference type="InterPro" id="IPR015919">
    <property type="entry name" value="Cadherin-like_sf"/>
</dbReference>
<evidence type="ECO:0000256" key="4">
    <source>
        <dbReference type="ARBA" id="ARBA00022525"/>
    </source>
</evidence>
<evidence type="ECO:0000256" key="3">
    <source>
        <dbReference type="ARBA" id="ARBA00004613"/>
    </source>
</evidence>
<sequence>MAGRDRMWQQGAKPGRRRGEQATLSPSRRMNFEVLEDRRLLAVDFGDAPDQGVGTGPLDYQTLAIDGGPQHAIIAGLHIGATVDAEDGLLQGLLADADDIDSALPDDEDGVARPLRSLVLTTGTVPRVGLWVTNTTGVAATLYGWIDYNGDGLFDSAAERAFIVIPDGTVAQMATLEFPAVPLDAVQSTYARFRLSTDAAASAPTGAASDGEVEDYRVSILRPTDGSVDPSATIEIGGGSQGLLLEEADYFGGSTANIGDLDGDGVVDVAVGATGDDTGGQRSGAVYVLFMNPDGTVKSHSKIAHNTGGGPSLSSYDQFGRSIAAVGDLNGDGIVDLAIGANNDRTGGASRGAVYILLMNSDGTVGSTTKIASGLNGAPPLANNDRFGWAVTPLGDFDGDGIDDLAVGSLTDSTGGSDRGAVHLLMLNSDGSVKNFQKIASNVGGGPALANGDYFGRSMVAVGDLNGDQTTELVVGAVLDDTGGTNRGALYVLYLEQDGTVATYTKIASNLNGGPALNDGDSFGFAVDAIGDADGDGIVDLAVGAAYDDTAGIDRGAVYLLSLHEDGSVGVINKVASGISGGPVLPDGHNFGSGVSSLGDLNGDGVMDLIVSGELSDLGGTNSGAAHVLFLNDANAPPVFSSVNSVSVPENSTAVLSVTATDKDLPQQVVSFSLAGGADAGMFEISRGGDLVFLTAPDFDVPADVNGNNVYEVTVEASDGAGGVAQQAIEVTVTSTIAIDTLVDEADGSIVDGDISLRDAIALAPADTTISFAVNGVIELNSVLGELVIDSDRNIVGPGSGLLTIDAGNGLDGVSSTADGFRVLRIDDGDAGNMSQVRLEGLTLTGGDLPVAQNGGGLLSRESLTLADVVLSDNYASNDGGAIYSSGGSLLLQRSRITGNIANQSGGGLAIVAGDADLQTTTIDANTAHGNGGGIYARSVNTAIEATTISGNTADNSGGGVFFFDDTFSMVYQLHVDQSTVSGNVAGAGGTNYAAGGVHVLSGRGHIEHSTITANSSPGGIGIVGGVASGLVQARTEVYSTIIAGNINGDVGSATVNTIQSLGYNLIGIGNGVGRFNQPGDQTGVMDPVLAPLADNGGPTLTHRLGINSPAIDAGESDVLPGSDGLAWHDQRGAGFPRLRGASIDIGAYELSIEPPSSLVVSTIDDEFDAVYDPGDLSLREAVGWANLLPGTQTINFDPVVFADPRTIDLDLGELQITDSVSIVGPGRDRLVIDAHEASRIFRIADGDEQLVQRVTLSDLSITGGAVVGSGGGLLTTETLLLNNIAITDSMASDQGGGLFIDLDGGATFSLTTGRISGNEAAQGGGVYIASMETSDAATSRVKIDSSTIDQNSAMQGGGLANRGRLVFENSTVSGNSATSGSGIFNDDGDLTVRYATIVDALSNSTGTVSIENTIVTDAVGALQSKYSLIQVFDDAVLVDGGGNILGVDPNLDPLADNGGANPTHALRFGSPAVDAGNPDPTNPPQFDQRGIGYQRQFDELTEVARPS</sequence>
<dbReference type="NCBIfam" id="TIGR01376">
    <property type="entry name" value="POMP_repeat"/>
    <property type="match status" value="1"/>
</dbReference>
<dbReference type="GO" id="GO:0005178">
    <property type="term" value="F:integrin binding"/>
    <property type="evidence" value="ECO:0007669"/>
    <property type="project" value="TreeGrafter"/>
</dbReference>
<gene>
    <name evidence="12" type="ORF">NG895_18650</name>
</gene>
<keyword evidence="4" id="KW-0964">Secreted</keyword>
<dbReference type="SMART" id="SM00710">
    <property type="entry name" value="PbH1"/>
    <property type="match status" value="9"/>
</dbReference>
<evidence type="ECO:0000313" key="13">
    <source>
        <dbReference type="Proteomes" id="UP001155241"/>
    </source>
</evidence>
<dbReference type="SUPFAM" id="SSF49313">
    <property type="entry name" value="Cadherin-like"/>
    <property type="match status" value="1"/>
</dbReference>
<dbReference type="InterPro" id="IPR028994">
    <property type="entry name" value="Integrin_alpha_N"/>
</dbReference>
<dbReference type="GO" id="GO:0005576">
    <property type="term" value="C:extracellular region"/>
    <property type="evidence" value="ECO:0007669"/>
    <property type="project" value="UniProtKB-SubCell"/>
</dbReference>
<feature type="region of interest" description="Disordered" evidence="10">
    <location>
        <begin position="1"/>
        <end position="26"/>
    </location>
</feature>
<dbReference type="InterPro" id="IPR013519">
    <property type="entry name" value="Int_alpha_beta-p"/>
</dbReference>
<dbReference type="Pfam" id="PF20009">
    <property type="entry name" value="GEVED"/>
    <property type="match status" value="1"/>
</dbReference>
<evidence type="ECO:0000256" key="2">
    <source>
        <dbReference type="ARBA" id="ARBA00004442"/>
    </source>
</evidence>
<dbReference type="PANTHER" id="PTHR23220">
    <property type="entry name" value="INTEGRIN ALPHA"/>
    <property type="match status" value="1"/>
</dbReference>
<dbReference type="Pfam" id="PF00028">
    <property type="entry name" value="Cadherin"/>
    <property type="match status" value="1"/>
</dbReference>
<dbReference type="Gene3D" id="2.130.10.130">
    <property type="entry name" value="Integrin alpha, N-terminal"/>
    <property type="match status" value="3"/>
</dbReference>
<dbReference type="InterPro" id="IPR003368">
    <property type="entry name" value="POMP_repeat"/>
</dbReference>
<dbReference type="Gene3D" id="2.60.40.60">
    <property type="entry name" value="Cadherins"/>
    <property type="match status" value="1"/>
</dbReference>
<dbReference type="InterPro" id="IPR006626">
    <property type="entry name" value="PbH1"/>
</dbReference>
<dbReference type="SUPFAM" id="SSF51126">
    <property type="entry name" value="Pectin lyase-like"/>
    <property type="match status" value="2"/>
</dbReference>
<keyword evidence="6" id="KW-0677">Repeat</keyword>
<keyword evidence="13" id="KW-1185">Reference proteome</keyword>
<dbReference type="GO" id="GO:0033627">
    <property type="term" value="P:cell adhesion mediated by integrin"/>
    <property type="evidence" value="ECO:0007669"/>
    <property type="project" value="TreeGrafter"/>
</dbReference>
<dbReference type="InterPro" id="IPR013517">
    <property type="entry name" value="FG-GAP"/>
</dbReference>
<dbReference type="CDD" id="cd11304">
    <property type="entry name" value="Cadherin_repeat"/>
    <property type="match status" value="1"/>
</dbReference>
<evidence type="ECO:0000256" key="10">
    <source>
        <dbReference type="SAM" id="MobiDB-lite"/>
    </source>
</evidence>
<dbReference type="GO" id="GO:0009279">
    <property type="term" value="C:cell outer membrane"/>
    <property type="evidence" value="ECO:0007669"/>
    <property type="project" value="UniProtKB-SubCell"/>
</dbReference>